<dbReference type="EMBL" id="LAEV01000950">
    <property type="protein sequence ID" value="KKA29152.1"/>
    <property type="molecule type" value="Genomic_DNA"/>
</dbReference>
<evidence type="ECO:0000256" key="1">
    <source>
        <dbReference type="SAM" id="Phobius"/>
    </source>
</evidence>
<accession>A0A0F4ZF77</accession>
<dbReference type="AlphaFoldDB" id="A0A0F4ZF77"/>
<feature type="transmembrane region" description="Helical" evidence="1">
    <location>
        <begin position="77"/>
        <end position="100"/>
    </location>
</feature>
<proteinExistence type="predicted"/>
<protein>
    <submittedName>
        <fullName evidence="2">Uncharacterized protein</fullName>
    </submittedName>
</protein>
<keyword evidence="1" id="KW-0472">Membrane</keyword>
<sequence>MEESYVRFSQKDDELCRYYASFAAGLKRTEFDVIYWILFAFNLLILFTAAKVYIRAQEALKNHVKGTKDYSRATSKYLYICAFCLACSIVTVVMEVYTLLALQFCDGEVLMSLYWSTWTMMQVGALVAVCGIIVALLHIHRDRKEPPWALALGTPILVVAGIYHIIHVVIVDKIRSLWSKKTNKEEKSTLPLSQVNTIQVSGPPTPEPSSPVLTAATLDNADIIGFTLAGGPIVRLANPVPSGQWGNPELVAMTDGGRPLLVFGPGVVQTARRGDENV</sequence>
<comment type="caution">
    <text evidence="2">The sequence shown here is derived from an EMBL/GenBank/DDBJ whole genome shotgun (WGS) entry which is preliminary data.</text>
</comment>
<feature type="transmembrane region" description="Helical" evidence="1">
    <location>
        <begin position="112"/>
        <end position="137"/>
    </location>
</feature>
<dbReference type="Proteomes" id="UP000033483">
    <property type="component" value="Unassembled WGS sequence"/>
</dbReference>
<evidence type="ECO:0000313" key="3">
    <source>
        <dbReference type="Proteomes" id="UP000033483"/>
    </source>
</evidence>
<name>A0A0F4ZF77_9PEZI</name>
<gene>
    <name evidence="2" type="ORF">TD95_003529</name>
</gene>
<organism evidence="2 3">
    <name type="scientific">Thielaviopsis punctulata</name>
    <dbReference type="NCBI Taxonomy" id="72032"/>
    <lineage>
        <taxon>Eukaryota</taxon>
        <taxon>Fungi</taxon>
        <taxon>Dikarya</taxon>
        <taxon>Ascomycota</taxon>
        <taxon>Pezizomycotina</taxon>
        <taxon>Sordariomycetes</taxon>
        <taxon>Hypocreomycetidae</taxon>
        <taxon>Microascales</taxon>
        <taxon>Ceratocystidaceae</taxon>
        <taxon>Thielaviopsis</taxon>
    </lineage>
</organism>
<evidence type="ECO:0000313" key="2">
    <source>
        <dbReference type="EMBL" id="KKA29152.1"/>
    </source>
</evidence>
<keyword evidence="1" id="KW-0812">Transmembrane</keyword>
<feature type="transmembrane region" description="Helical" evidence="1">
    <location>
        <begin position="149"/>
        <end position="170"/>
    </location>
</feature>
<reference evidence="2 3" key="1">
    <citation type="submission" date="2015-03" db="EMBL/GenBank/DDBJ databases">
        <authorList>
            <person name="Radwan O."/>
            <person name="Al-Naeli F.A."/>
            <person name="Rendon G.A."/>
            <person name="Fields C."/>
        </authorList>
    </citation>
    <scope>NUCLEOTIDE SEQUENCE [LARGE SCALE GENOMIC DNA]</scope>
    <source>
        <strain evidence="2">CR-DP1</strain>
    </source>
</reference>
<feature type="transmembrane region" description="Helical" evidence="1">
    <location>
        <begin position="33"/>
        <end position="56"/>
    </location>
</feature>
<keyword evidence="1" id="KW-1133">Transmembrane helix</keyword>
<dbReference type="OrthoDB" id="3537340at2759"/>
<keyword evidence="3" id="KW-1185">Reference proteome</keyword>